<dbReference type="Gene3D" id="1.10.238.10">
    <property type="entry name" value="EF-hand"/>
    <property type="match status" value="1"/>
</dbReference>
<dbReference type="Pfam" id="PF02893">
    <property type="entry name" value="GRAM"/>
    <property type="match status" value="1"/>
</dbReference>
<dbReference type="STRING" id="669874.A0A1E4TZG6"/>
<dbReference type="OrthoDB" id="17687at2759"/>
<feature type="region of interest" description="Disordered" evidence="2">
    <location>
        <begin position="859"/>
        <end position="907"/>
    </location>
</feature>
<dbReference type="SUPFAM" id="SSF47923">
    <property type="entry name" value="Ypt/Rab-GAP domain of gyp1p"/>
    <property type="match status" value="2"/>
</dbReference>
<dbReference type="AlphaFoldDB" id="A0A1E4TZG6"/>
<dbReference type="PANTHER" id="PTHR47219">
    <property type="entry name" value="RAB GTPASE-ACTIVATING PROTEIN 1-LIKE"/>
    <property type="match status" value="1"/>
</dbReference>
<dbReference type="Gene3D" id="1.10.472.80">
    <property type="entry name" value="Ypt/Rab-GAP domain of gyp1p, domain 3"/>
    <property type="match status" value="1"/>
</dbReference>
<evidence type="ECO:0000259" key="3">
    <source>
        <dbReference type="PROSITE" id="PS50086"/>
    </source>
</evidence>
<dbReference type="GO" id="GO:0005096">
    <property type="term" value="F:GTPase activator activity"/>
    <property type="evidence" value="ECO:0007669"/>
    <property type="project" value="UniProtKB-KW"/>
</dbReference>
<dbReference type="InterPro" id="IPR000195">
    <property type="entry name" value="Rab-GAP-TBC_dom"/>
</dbReference>
<dbReference type="SMART" id="SM00568">
    <property type="entry name" value="GRAM"/>
    <property type="match status" value="1"/>
</dbReference>
<reference evidence="5" key="1">
    <citation type="submission" date="2016-05" db="EMBL/GenBank/DDBJ databases">
        <title>Comparative genomics of biotechnologically important yeasts.</title>
        <authorList>
            <consortium name="DOE Joint Genome Institute"/>
            <person name="Riley R."/>
            <person name="Haridas S."/>
            <person name="Wolfe K.H."/>
            <person name="Lopes M.R."/>
            <person name="Hittinger C.T."/>
            <person name="Goker M."/>
            <person name="Salamov A."/>
            <person name="Wisecaver J."/>
            <person name="Long T.M."/>
            <person name="Aerts A.L."/>
            <person name="Barry K."/>
            <person name="Choi C."/>
            <person name="Clum A."/>
            <person name="Coughlan A.Y."/>
            <person name="Deshpande S."/>
            <person name="Douglass A.P."/>
            <person name="Hanson S.J."/>
            <person name="Klenk H.-P."/>
            <person name="Labutti K."/>
            <person name="Lapidus A."/>
            <person name="Lindquist E."/>
            <person name="Lipzen A."/>
            <person name="Meier-Kolthoff J.P."/>
            <person name="Ohm R.A."/>
            <person name="Otillar R.P."/>
            <person name="Pangilinan J."/>
            <person name="Peng Y."/>
            <person name="Rokas A."/>
            <person name="Rosa C.A."/>
            <person name="Scheuner C."/>
            <person name="Sibirny A.A."/>
            <person name="Slot J.C."/>
            <person name="Stielow J.B."/>
            <person name="Sun H."/>
            <person name="Kurtzman C.P."/>
            <person name="Blackwell M."/>
            <person name="Grigoriev I.V."/>
            <person name="Jeffries T.W."/>
        </authorList>
    </citation>
    <scope>NUCLEOTIDE SEQUENCE [LARGE SCALE GENOMIC DNA]</scope>
    <source>
        <strain evidence="5">NRRL Y-2460</strain>
    </source>
</reference>
<feature type="compositionally biased region" description="Low complexity" evidence="2">
    <location>
        <begin position="954"/>
        <end position="963"/>
    </location>
</feature>
<dbReference type="SMART" id="SM00164">
    <property type="entry name" value="TBC"/>
    <property type="match status" value="1"/>
</dbReference>
<feature type="region of interest" description="Disordered" evidence="2">
    <location>
        <begin position="704"/>
        <end position="724"/>
    </location>
</feature>
<name>A0A1E4TZG6_PACTA</name>
<protein>
    <recommendedName>
        <fullName evidence="3">Rab-GAP TBC domain-containing protein</fullName>
    </recommendedName>
</protein>
<dbReference type="InterPro" id="IPR050302">
    <property type="entry name" value="Rab_GAP_TBC_domain"/>
</dbReference>
<gene>
    <name evidence="4" type="ORF">PACTADRAFT_48897</name>
</gene>
<dbReference type="FunFam" id="1.10.8.270:FF:000015">
    <property type="entry name" value="GTPase activating protein (Gyp2)"/>
    <property type="match status" value="1"/>
</dbReference>
<dbReference type="GO" id="GO:0005737">
    <property type="term" value="C:cytoplasm"/>
    <property type="evidence" value="ECO:0007669"/>
    <property type="project" value="EnsemblFungi"/>
</dbReference>
<sequence length="975" mass="112459">MSFLGNLKDKVSQAILEKSSANSKKLTKDESFRLEYNLPDTETIIDESAAEISIVSPYTSKNSISDNTLPFFSGKIYLTQRFLVFRDVYDKRTCSFVLHISSIKKVERVPSNSYIFALSITAYSGLQYIIQYVGIRSRSEQFSHKFKIMLKENLPNVKHLRPFLETCYSEYLLSKNHCNVEEFQNQPAGGLGLKFKFPGDARKLKDKSKMRLWFEYFKAHGRNITLSRDQMFYKLIRVGLPNRLRGEIWELCCGSMYLRLDNKDEYSSILKLNEGKHSLAIDEIEKDLNRSLPEFPAYQTEEGINRLRRVLTAYSWKNTEVGYCQAMNIVVAALLIYMSEEQAFWCLSIICDRLVPGYYSKTMYGTLLDQKVYESLVQKTMPLLWEHITKNDIQLSVVSLPWFLSLFLSSMPLVFAFRIVDVFFLNGPKTLFQVALAILRINGEELLRTEDDGTFISILKDYFSTLDDSAHPNSPNEHYRSITKFQELLVVSFKEFAIVTDEMVENFRARNKNEVFQGIENFIKRTQLRNFPRTRNLTPENLSNIYDRFYQIVQSSDVKMGGGTSLMDFELYKVFMSEITDWVNLNNQYEDKNQDAFLKRLFNNWDVEKRNALTLENIVVGLNKLVEIDLMEGLSNFFELYDVDGNGKVNKEGMLLISEDLLYLTTPWRDGFKLDSITNKAIESAIADEIIKQQQLAEKINKEREDNANGNSSSNENLPEIKIPTEIDIDREKLERQQSERYLSAASMFIQRSFEYAQPEENPEVPLIDLDDNGDEADRMTKLMANAALDPTHPKYLNLPTFRMVILADETYELFFSETFRDSFHIDSKINSLNKNSRNLRDMFDGLLADGRRVANEVRRRMDTQSASSAASVSSRVQQNDNTSIKSRSHTISSFNDEEDDDFRGTPLEEDLLDNAEAQVLSEIVPSEGRDKLELANNSIVDHDVKILESFSNENKNSTTTNGKKNDPAIIEFET</sequence>
<dbReference type="GO" id="GO:0043332">
    <property type="term" value="C:mating projection tip"/>
    <property type="evidence" value="ECO:0007669"/>
    <property type="project" value="EnsemblFungi"/>
</dbReference>
<dbReference type="FunFam" id="1.10.472.80:FF:000021">
    <property type="entry name" value="GTPase activating protein (Gyp2)"/>
    <property type="match status" value="1"/>
</dbReference>
<keyword evidence="5" id="KW-1185">Reference proteome</keyword>
<dbReference type="Pfam" id="PF00566">
    <property type="entry name" value="RabGAP-TBC"/>
    <property type="match status" value="1"/>
</dbReference>
<dbReference type="InterPro" id="IPR004182">
    <property type="entry name" value="GRAM"/>
</dbReference>
<dbReference type="GO" id="GO:0031267">
    <property type="term" value="F:small GTPase binding"/>
    <property type="evidence" value="ECO:0007669"/>
    <property type="project" value="TreeGrafter"/>
</dbReference>
<proteinExistence type="predicted"/>
<feature type="compositionally biased region" description="Low complexity" evidence="2">
    <location>
        <begin position="866"/>
        <end position="875"/>
    </location>
</feature>
<dbReference type="InterPro" id="IPR011992">
    <property type="entry name" value="EF-hand-dom_pair"/>
</dbReference>
<evidence type="ECO:0000313" key="5">
    <source>
        <dbReference type="Proteomes" id="UP000094236"/>
    </source>
</evidence>
<keyword evidence="1" id="KW-0343">GTPase activation</keyword>
<evidence type="ECO:0000256" key="2">
    <source>
        <dbReference type="SAM" id="MobiDB-lite"/>
    </source>
</evidence>
<feature type="compositionally biased region" description="Acidic residues" evidence="2">
    <location>
        <begin position="896"/>
        <end position="907"/>
    </location>
</feature>
<dbReference type="EMBL" id="KV454012">
    <property type="protein sequence ID" value="ODV97142.1"/>
    <property type="molecule type" value="Genomic_DNA"/>
</dbReference>
<organism evidence="4 5">
    <name type="scientific">Pachysolen tannophilus NRRL Y-2460</name>
    <dbReference type="NCBI Taxonomy" id="669874"/>
    <lineage>
        <taxon>Eukaryota</taxon>
        <taxon>Fungi</taxon>
        <taxon>Dikarya</taxon>
        <taxon>Ascomycota</taxon>
        <taxon>Saccharomycotina</taxon>
        <taxon>Pichiomycetes</taxon>
        <taxon>Pachysolenaceae</taxon>
        <taxon>Pachysolen</taxon>
    </lineage>
</organism>
<evidence type="ECO:0000313" key="4">
    <source>
        <dbReference type="EMBL" id="ODV97142.1"/>
    </source>
</evidence>
<dbReference type="Proteomes" id="UP000094236">
    <property type="component" value="Unassembled WGS sequence"/>
</dbReference>
<dbReference type="Gene3D" id="1.10.8.270">
    <property type="entry name" value="putative rabgap domain of human tbc1 domain family member 14 like domains"/>
    <property type="match status" value="1"/>
</dbReference>
<dbReference type="PANTHER" id="PTHR47219:SF20">
    <property type="entry name" value="TBC1 DOMAIN FAMILY MEMBER 2B"/>
    <property type="match status" value="1"/>
</dbReference>
<feature type="compositionally biased region" description="Polar residues" evidence="2">
    <location>
        <begin position="876"/>
        <end position="895"/>
    </location>
</feature>
<dbReference type="PROSITE" id="PS50086">
    <property type="entry name" value="TBC_RABGAP"/>
    <property type="match status" value="1"/>
</dbReference>
<dbReference type="InterPro" id="IPR035969">
    <property type="entry name" value="Rab-GAP_TBC_sf"/>
</dbReference>
<evidence type="ECO:0000256" key="1">
    <source>
        <dbReference type="ARBA" id="ARBA00022468"/>
    </source>
</evidence>
<feature type="compositionally biased region" description="Polar residues" evidence="2">
    <location>
        <begin position="708"/>
        <end position="717"/>
    </location>
</feature>
<feature type="region of interest" description="Disordered" evidence="2">
    <location>
        <begin position="954"/>
        <end position="975"/>
    </location>
</feature>
<feature type="domain" description="Rab-GAP TBC" evidence="3">
    <location>
        <begin position="239"/>
        <end position="427"/>
    </location>
</feature>
<accession>A0A1E4TZG6</accession>
<dbReference type="SUPFAM" id="SSF47473">
    <property type="entry name" value="EF-hand"/>
    <property type="match status" value="1"/>
</dbReference>